<dbReference type="InterPro" id="IPR036764">
    <property type="entry name" value="Peptidase_Prp_sf"/>
</dbReference>
<dbReference type="SUPFAM" id="SSF118010">
    <property type="entry name" value="TM1457-like"/>
    <property type="match status" value="1"/>
</dbReference>
<evidence type="ECO:0000256" key="3">
    <source>
        <dbReference type="ARBA" id="ARBA00022801"/>
    </source>
</evidence>
<keyword evidence="8" id="KW-1185">Reference proteome</keyword>
<organism evidence="7 8">
    <name type="scientific">Veillonella magna</name>
    <dbReference type="NCBI Taxonomy" id="464322"/>
    <lineage>
        <taxon>Bacteria</taxon>
        <taxon>Bacillati</taxon>
        <taxon>Bacillota</taxon>
        <taxon>Negativicutes</taxon>
        <taxon>Veillonellales</taxon>
        <taxon>Veillonellaceae</taxon>
        <taxon>Veillonella</taxon>
    </lineage>
</organism>
<evidence type="ECO:0000313" key="7">
    <source>
        <dbReference type="EMBL" id="MBM6912208.1"/>
    </source>
</evidence>
<evidence type="ECO:0000256" key="1">
    <source>
        <dbReference type="ARBA" id="ARBA00022517"/>
    </source>
</evidence>
<protein>
    <recommendedName>
        <fullName evidence="6">Ribosomal processing cysteine protease Prp</fullName>
    </recommendedName>
</protein>
<dbReference type="EMBL" id="JACJLA010000003">
    <property type="protein sequence ID" value="MBM6912208.1"/>
    <property type="molecule type" value="Genomic_DNA"/>
</dbReference>
<dbReference type="PANTHER" id="PTHR39178">
    <property type="entry name" value="HYPOTHETICAL RIBOSOME-ASSOCIATED PROTEIN"/>
    <property type="match status" value="1"/>
</dbReference>
<dbReference type="Gene3D" id="3.30.70.1490">
    <property type="entry name" value="Cysteine protease Prp"/>
    <property type="match status" value="1"/>
</dbReference>
<dbReference type="GO" id="GO:0006508">
    <property type="term" value="P:proteolysis"/>
    <property type="evidence" value="ECO:0007669"/>
    <property type="project" value="UniProtKB-KW"/>
</dbReference>
<dbReference type="GO" id="GO:0008233">
    <property type="term" value="F:peptidase activity"/>
    <property type="evidence" value="ECO:0007669"/>
    <property type="project" value="UniProtKB-KW"/>
</dbReference>
<keyword evidence="4" id="KW-0788">Thiol protease</keyword>
<sequence>MISIIVDRDAEGLVRACRISGHAGYDEAGYDIVCAAVSALSCTAIVGLEQVAKQKGHYSNGEGQCRIDLSGPITESGQAILETMILGLSEISRQYSEFVKVSET</sequence>
<proteinExistence type="inferred from homology"/>
<evidence type="ECO:0000256" key="2">
    <source>
        <dbReference type="ARBA" id="ARBA00022670"/>
    </source>
</evidence>
<dbReference type="CDD" id="cd16332">
    <property type="entry name" value="Prp-like"/>
    <property type="match status" value="1"/>
</dbReference>
<comment type="similarity">
    <text evidence="5">Belongs to the Prp family.</text>
</comment>
<evidence type="ECO:0000256" key="5">
    <source>
        <dbReference type="ARBA" id="ARBA00044503"/>
    </source>
</evidence>
<keyword evidence="1" id="KW-0690">Ribosome biogenesis</keyword>
<evidence type="ECO:0000256" key="4">
    <source>
        <dbReference type="ARBA" id="ARBA00022807"/>
    </source>
</evidence>
<dbReference type="RefSeq" id="WP_205087444.1">
    <property type="nucleotide sequence ID" value="NZ_JACJLA010000003.1"/>
</dbReference>
<dbReference type="InterPro" id="IPR007422">
    <property type="entry name" value="Peptidase_Prp"/>
</dbReference>
<keyword evidence="3" id="KW-0378">Hydrolase</keyword>
<comment type="caution">
    <text evidence="7">The sequence shown here is derived from an EMBL/GenBank/DDBJ whole genome shotgun (WGS) entry which is preliminary data.</text>
</comment>
<keyword evidence="2 7" id="KW-0645">Protease</keyword>
<accession>A0ABS2GG08</accession>
<dbReference type="PANTHER" id="PTHR39178:SF1">
    <property type="entry name" value="RIBOSOMAL-PROCESSING CYSTEINE PROTEASE PRP"/>
    <property type="match status" value="1"/>
</dbReference>
<reference evidence="7 8" key="1">
    <citation type="journal article" date="2021" name="Sci. Rep.">
        <title>The distribution of antibiotic resistance genes in chicken gut microbiota commensals.</title>
        <authorList>
            <person name="Juricova H."/>
            <person name="Matiasovicova J."/>
            <person name="Kubasova T."/>
            <person name="Cejkova D."/>
            <person name="Rychlik I."/>
        </authorList>
    </citation>
    <scope>NUCLEOTIDE SEQUENCE [LARGE SCALE GENOMIC DNA]</scope>
    <source>
        <strain evidence="7 8">An537</strain>
    </source>
</reference>
<dbReference type="Proteomes" id="UP000707138">
    <property type="component" value="Unassembled WGS sequence"/>
</dbReference>
<dbReference type="Pfam" id="PF04327">
    <property type="entry name" value="Peptidase_Prp"/>
    <property type="match status" value="1"/>
</dbReference>
<name>A0ABS2GG08_9FIRM</name>
<evidence type="ECO:0000313" key="8">
    <source>
        <dbReference type="Proteomes" id="UP000707138"/>
    </source>
</evidence>
<gene>
    <name evidence="7" type="ORF">H6A01_02525</name>
</gene>
<evidence type="ECO:0000256" key="6">
    <source>
        <dbReference type="ARBA" id="ARBA00044538"/>
    </source>
</evidence>